<dbReference type="PANTHER" id="PTHR12185:SF14">
    <property type="entry name" value="CHOLESTEROL UPTAKE PROTEIN 1"/>
    <property type="match status" value="1"/>
</dbReference>
<protein>
    <submittedName>
        <fullName evidence="9">Uncharacterized protein</fullName>
    </submittedName>
</protein>
<feature type="transmembrane region" description="Helical" evidence="8">
    <location>
        <begin position="212"/>
        <end position="231"/>
    </location>
</feature>
<reference evidence="9 10" key="1">
    <citation type="journal article" date="2021" name="BMC Biol.">
        <title>Horizontally acquired antibacterial genes associated with adaptive radiation of ladybird beetles.</title>
        <authorList>
            <person name="Li H.S."/>
            <person name="Tang X.F."/>
            <person name="Huang Y.H."/>
            <person name="Xu Z.Y."/>
            <person name="Chen M.L."/>
            <person name="Du X.Y."/>
            <person name="Qiu B.Y."/>
            <person name="Chen P.T."/>
            <person name="Zhang W."/>
            <person name="Slipinski A."/>
            <person name="Escalona H.E."/>
            <person name="Waterhouse R.M."/>
            <person name="Zwick A."/>
            <person name="Pang H."/>
        </authorList>
    </citation>
    <scope>NUCLEOTIDE SEQUENCE [LARGE SCALE GENOMIC DNA]</scope>
    <source>
        <strain evidence="9">SYSU2018</strain>
    </source>
</reference>
<feature type="transmembrane region" description="Helical" evidence="8">
    <location>
        <begin position="100"/>
        <end position="122"/>
    </location>
</feature>
<comment type="subcellular location">
    <subcellularLocation>
        <location evidence="1">Membrane</location>
        <topology evidence="1">Multi-pass membrane protein</topology>
    </subcellularLocation>
</comment>
<organism evidence="9 10">
    <name type="scientific">Cryptolaemus montrouzieri</name>
    <dbReference type="NCBI Taxonomy" id="559131"/>
    <lineage>
        <taxon>Eukaryota</taxon>
        <taxon>Metazoa</taxon>
        <taxon>Ecdysozoa</taxon>
        <taxon>Arthropoda</taxon>
        <taxon>Hexapoda</taxon>
        <taxon>Insecta</taxon>
        <taxon>Pterygota</taxon>
        <taxon>Neoptera</taxon>
        <taxon>Endopterygota</taxon>
        <taxon>Coleoptera</taxon>
        <taxon>Polyphaga</taxon>
        <taxon>Cucujiformia</taxon>
        <taxon>Coccinelloidea</taxon>
        <taxon>Coccinellidae</taxon>
        <taxon>Scymninae</taxon>
        <taxon>Scymnini</taxon>
        <taxon>Cryptolaemus</taxon>
    </lineage>
</organism>
<comment type="caution">
    <text evidence="9">The sequence shown here is derived from an EMBL/GenBank/DDBJ whole genome shotgun (WGS) entry which is preliminary data.</text>
</comment>
<accession>A0ABD2MP96</accession>
<keyword evidence="5 8" id="KW-1133">Transmembrane helix</keyword>
<name>A0ABD2MP96_9CUCU</name>
<dbReference type="EMBL" id="JABFTP020000021">
    <property type="protein sequence ID" value="KAL3268177.1"/>
    <property type="molecule type" value="Genomic_DNA"/>
</dbReference>
<gene>
    <name evidence="9" type="ORF">HHI36_007304</name>
</gene>
<keyword evidence="6 8" id="KW-0472">Membrane</keyword>
<keyword evidence="3 8" id="KW-0812">Transmembrane</keyword>
<dbReference type="AlphaFoldDB" id="A0ABD2MP96"/>
<sequence length="272" mass="31290">MAVLCMIKLYQNRHPDLNATAYATFSVLGFGIFMASIGILNGGLAVWLAFVVGYTMLCFYISFKIYFLSFVLEGFYKFRNEILKSGFAKESFEPVKKARFLILAAANLINIGMLVVGLYLYSKGETDFGTFLLGILMANAVLHALFYTIMKLLHKERICIEAIVYSVFGIISWIVATIFFLDAATLWTVTPAESRQWNQECILLQYYDKHDIWHLLSAPALYFTFMFLMCLDDDIIDRRQEDIPVFNIFSNKLLIFYHCSLNVLPYNFLSQK</sequence>
<evidence type="ECO:0000256" key="2">
    <source>
        <dbReference type="ARBA" id="ARBA00006618"/>
    </source>
</evidence>
<keyword evidence="4" id="KW-0732">Signal</keyword>
<evidence type="ECO:0000313" key="10">
    <source>
        <dbReference type="Proteomes" id="UP001516400"/>
    </source>
</evidence>
<evidence type="ECO:0000256" key="1">
    <source>
        <dbReference type="ARBA" id="ARBA00004141"/>
    </source>
</evidence>
<dbReference type="GO" id="GO:0016020">
    <property type="term" value="C:membrane"/>
    <property type="evidence" value="ECO:0007669"/>
    <property type="project" value="UniProtKB-SubCell"/>
</dbReference>
<evidence type="ECO:0000256" key="7">
    <source>
        <dbReference type="ARBA" id="ARBA00023180"/>
    </source>
</evidence>
<evidence type="ECO:0000256" key="8">
    <source>
        <dbReference type="SAM" id="Phobius"/>
    </source>
</evidence>
<feature type="transmembrane region" description="Helical" evidence="8">
    <location>
        <begin position="128"/>
        <end position="150"/>
    </location>
</feature>
<keyword evidence="10" id="KW-1185">Reference proteome</keyword>
<feature type="transmembrane region" description="Helical" evidence="8">
    <location>
        <begin position="46"/>
        <end position="72"/>
    </location>
</feature>
<feature type="transmembrane region" description="Helical" evidence="8">
    <location>
        <begin position="21"/>
        <end position="40"/>
    </location>
</feature>
<keyword evidence="7" id="KW-0325">Glycoprotein</keyword>
<evidence type="ECO:0000256" key="3">
    <source>
        <dbReference type="ARBA" id="ARBA00022692"/>
    </source>
</evidence>
<dbReference type="Proteomes" id="UP001516400">
    <property type="component" value="Unassembled WGS sequence"/>
</dbReference>
<comment type="similarity">
    <text evidence="2">Belongs to the SID1 family.</text>
</comment>
<dbReference type="PANTHER" id="PTHR12185">
    <property type="entry name" value="SID1 TRANSMEMBRANE FAMILY MEMEBER"/>
    <property type="match status" value="1"/>
</dbReference>
<evidence type="ECO:0000256" key="5">
    <source>
        <dbReference type="ARBA" id="ARBA00022989"/>
    </source>
</evidence>
<evidence type="ECO:0000256" key="4">
    <source>
        <dbReference type="ARBA" id="ARBA00022729"/>
    </source>
</evidence>
<evidence type="ECO:0000256" key="6">
    <source>
        <dbReference type="ARBA" id="ARBA00023136"/>
    </source>
</evidence>
<evidence type="ECO:0000313" key="9">
    <source>
        <dbReference type="EMBL" id="KAL3268177.1"/>
    </source>
</evidence>
<dbReference type="Pfam" id="PF13965">
    <property type="entry name" value="SID-1_RNA_chan"/>
    <property type="match status" value="1"/>
</dbReference>
<feature type="transmembrane region" description="Helical" evidence="8">
    <location>
        <begin position="162"/>
        <end position="181"/>
    </location>
</feature>
<proteinExistence type="inferred from homology"/>
<dbReference type="InterPro" id="IPR025958">
    <property type="entry name" value="SID1_TM_fam"/>
</dbReference>